<dbReference type="InterPro" id="IPR023186">
    <property type="entry name" value="IUNH"/>
</dbReference>
<evidence type="ECO:0000259" key="3">
    <source>
        <dbReference type="Pfam" id="PF01156"/>
    </source>
</evidence>
<sequence>MKVIFDCDLGDDIDDAYALALLCASPELEVLGITTCYGRTDDRAQLACQLLYDWGLDSIPVAVGRDTRQTDERANWYADQFQYAKGFTRKKPIRQPAVDFIREQLRRYPGEVTVISVGPVPNMADLVKRDPGALKLAKRVVAMFGSFSIGYNGSPTIDTEWNVKADVAASKTFVSSGVPITYAGLDVTTFVKADAAFRQKLLMRQSPLTSSLCGLQTLWDYNRDPVLYDAVAVGMVLWPDLFKTQPAHVTVDDKGYTRLNPQQPASGEVAVYVNTPKFLERLMRVYMNQNLRRF</sequence>
<feature type="domain" description="Inosine/uridine-preferring nucleoside hydrolase" evidence="3">
    <location>
        <begin position="3"/>
        <end position="279"/>
    </location>
</feature>
<dbReference type="RefSeq" id="WP_265990569.1">
    <property type="nucleotide sequence ID" value="NZ_CP110973.1"/>
</dbReference>
<comment type="caution">
    <text evidence="4">The sequence shown here is derived from an EMBL/GenBank/DDBJ whole genome shotgun (WGS) entry which is preliminary data.</text>
</comment>
<evidence type="ECO:0000313" key="5">
    <source>
        <dbReference type="Proteomes" id="UP001597116"/>
    </source>
</evidence>
<protein>
    <submittedName>
        <fullName evidence="4">Nucleoside hydrolase</fullName>
    </submittedName>
</protein>
<dbReference type="Pfam" id="PF01156">
    <property type="entry name" value="IU_nuc_hydro"/>
    <property type="match status" value="1"/>
</dbReference>
<dbReference type="GO" id="GO:0016787">
    <property type="term" value="F:hydrolase activity"/>
    <property type="evidence" value="ECO:0007669"/>
    <property type="project" value="UniProtKB-KW"/>
</dbReference>
<organism evidence="4 5">
    <name type="scientific">Larkinella insperata</name>
    <dbReference type="NCBI Taxonomy" id="332158"/>
    <lineage>
        <taxon>Bacteria</taxon>
        <taxon>Pseudomonadati</taxon>
        <taxon>Bacteroidota</taxon>
        <taxon>Cytophagia</taxon>
        <taxon>Cytophagales</taxon>
        <taxon>Spirosomataceae</taxon>
        <taxon>Larkinella</taxon>
    </lineage>
</organism>
<keyword evidence="1 4" id="KW-0378">Hydrolase</keyword>
<reference evidence="5" key="1">
    <citation type="journal article" date="2019" name="Int. J. Syst. Evol. Microbiol.">
        <title>The Global Catalogue of Microorganisms (GCM) 10K type strain sequencing project: providing services to taxonomists for standard genome sequencing and annotation.</title>
        <authorList>
            <consortium name="The Broad Institute Genomics Platform"/>
            <consortium name="The Broad Institute Genome Sequencing Center for Infectious Disease"/>
            <person name="Wu L."/>
            <person name="Ma J."/>
        </authorList>
    </citation>
    <scope>NUCLEOTIDE SEQUENCE [LARGE SCALE GENOMIC DNA]</scope>
    <source>
        <strain evidence="5">CCUG 55608</strain>
    </source>
</reference>
<dbReference type="InterPro" id="IPR001910">
    <property type="entry name" value="Inosine/uridine_hydrolase_dom"/>
</dbReference>
<evidence type="ECO:0000256" key="2">
    <source>
        <dbReference type="ARBA" id="ARBA00023295"/>
    </source>
</evidence>
<dbReference type="SUPFAM" id="SSF53590">
    <property type="entry name" value="Nucleoside hydrolase"/>
    <property type="match status" value="1"/>
</dbReference>
<dbReference type="PANTHER" id="PTHR12304:SF4">
    <property type="entry name" value="URIDINE NUCLEOSIDASE"/>
    <property type="match status" value="1"/>
</dbReference>
<dbReference type="EMBL" id="JBHTLP010000001">
    <property type="protein sequence ID" value="MFD1139890.1"/>
    <property type="molecule type" value="Genomic_DNA"/>
</dbReference>
<dbReference type="Gene3D" id="3.90.245.10">
    <property type="entry name" value="Ribonucleoside hydrolase-like"/>
    <property type="match status" value="1"/>
</dbReference>
<dbReference type="InterPro" id="IPR036452">
    <property type="entry name" value="Ribo_hydro-like"/>
</dbReference>
<proteinExistence type="predicted"/>
<name>A0ABW3Q5X2_9BACT</name>
<dbReference type="Proteomes" id="UP001597116">
    <property type="component" value="Unassembled WGS sequence"/>
</dbReference>
<keyword evidence="2" id="KW-0326">Glycosidase</keyword>
<evidence type="ECO:0000313" key="4">
    <source>
        <dbReference type="EMBL" id="MFD1139890.1"/>
    </source>
</evidence>
<gene>
    <name evidence="4" type="ORF">ACFQ4C_02175</name>
</gene>
<keyword evidence="5" id="KW-1185">Reference proteome</keyword>
<evidence type="ECO:0000256" key="1">
    <source>
        <dbReference type="ARBA" id="ARBA00022801"/>
    </source>
</evidence>
<dbReference type="PANTHER" id="PTHR12304">
    <property type="entry name" value="INOSINE-URIDINE PREFERRING NUCLEOSIDE HYDROLASE"/>
    <property type="match status" value="1"/>
</dbReference>
<accession>A0ABW3Q5X2</accession>